<evidence type="ECO:0000256" key="9">
    <source>
        <dbReference type="ARBA" id="ARBA00033158"/>
    </source>
</evidence>
<organism evidence="10 11">
    <name type="scientific">Ligilactobacillus faecis</name>
    <dbReference type="NCBI Taxonomy" id="762833"/>
    <lineage>
        <taxon>Bacteria</taxon>
        <taxon>Bacillati</taxon>
        <taxon>Bacillota</taxon>
        <taxon>Bacilli</taxon>
        <taxon>Lactobacillales</taxon>
        <taxon>Lactobacillaceae</taxon>
        <taxon>Ligilactobacillus</taxon>
    </lineage>
</organism>
<keyword evidence="3" id="KW-0963">Cytoplasm</keyword>
<evidence type="ECO:0000256" key="3">
    <source>
        <dbReference type="ARBA" id="ARBA00022490"/>
    </source>
</evidence>
<evidence type="ECO:0000256" key="7">
    <source>
        <dbReference type="ARBA" id="ARBA00024910"/>
    </source>
</evidence>
<keyword evidence="6" id="KW-0131">Cell cycle</keyword>
<keyword evidence="5" id="KW-0717">Septation</keyword>
<dbReference type="Proteomes" id="UP001565236">
    <property type="component" value="Unassembled WGS sequence"/>
</dbReference>
<evidence type="ECO:0000256" key="4">
    <source>
        <dbReference type="ARBA" id="ARBA00022618"/>
    </source>
</evidence>
<dbReference type="RefSeq" id="WP_280606248.1">
    <property type="nucleotide sequence ID" value="NZ_CP123639.1"/>
</dbReference>
<evidence type="ECO:0000256" key="6">
    <source>
        <dbReference type="ARBA" id="ARBA00023306"/>
    </source>
</evidence>
<dbReference type="InterPro" id="IPR007838">
    <property type="entry name" value="Cell_div_ZapA-like"/>
</dbReference>
<name>A0ABV4DP05_9LACO</name>
<proteinExistence type="predicted"/>
<evidence type="ECO:0000256" key="2">
    <source>
        <dbReference type="ARBA" id="ARBA00015195"/>
    </source>
</evidence>
<comment type="subunit">
    <text evidence="8">Homodimer. Interacts with FtsZ.</text>
</comment>
<keyword evidence="4 10" id="KW-0132">Cell division</keyword>
<accession>A0ABV4DP05</accession>
<dbReference type="Pfam" id="PF05164">
    <property type="entry name" value="ZapA"/>
    <property type="match status" value="1"/>
</dbReference>
<evidence type="ECO:0000256" key="1">
    <source>
        <dbReference type="ARBA" id="ARBA00004496"/>
    </source>
</evidence>
<evidence type="ECO:0000256" key="5">
    <source>
        <dbReference type="ARBA" id="ARBA00023210"/>
    </source>
</evidence>
<dbReference type="EMBL" id="JBCLUF010000013">
    <property type="protein sequence ID" value="MEY8662201.1"/>
    <property type="molecule type" value="Genomic_DNA"/>
</dbReference>
<dbReference type="PANTHER" id="PTHR34981:SF1">
    <property type="entry name" value="CELL DIVISION PROTEIN ZAPA"/>
    <property type="match status" value="1"/>
</dbReference>
<dbReference type="PANTHER" id="PTHR34981">
    <property type="entry name" value="CELL DIVISION PROTEIN ZAPA"/>
    <property type="match status" value="1"/>
</dbReference>
<evidence type="ECO:0000313" key="11">
    <source>
        <dbReference type="Proteomes" id="UP001565236"/>
    </source>
</evidence>
<evidence type="ECO:0000313" key="10">
    <source>
        <dbReference type="EMBL" id="MEY8662201.1"/>
    </source>
</evidence>
<reference evidence="10 11" key="1">
    <citation type="submission" date="2024-03" db="EMBL/GenBank/DDBJ databases">
        <title>Mouse gut bacterial collection (mGBC) of GemPharmatech.</title>
        <authorList>
            <person name="He Y."/>
            <person name="Dong L."/>
            <person name="Wu D."/>
            <person name="Gao X."/>
            <person name="Lin Z."/>
        </authorList>
    </citation>
    <scope>NUCLEOTIDE SEQUENCE [LARGE SCALE GENOMIC DNA]</scope>
    <source>
        <strain evidence="10 11">15-30</strain>
    </source>
</reference>
<comment type="caution">
    <text evidence="10">The sequence shown here is derived from an EMBL/GenBank/DDBJ whole genome shotgun (WGS) entry which is preliminary data.</text>
</comment>
<gene>
    <name evidence="10" type="primary">zapA</name>
    <name evidence="10" type="ORF">AALT52_04750</name>
</gene>
<dbReference type="SUPFAM" id="SSF102829">
    <property type="entry name" value="Cell division protein ZapA-like"/>
    <property type="match status" value="1"/>
</dbReference>
<dbReference type="InterPro" id="IPR053712">
    <property type="entry name" value="Bac_CellDiv_Activator"/>
</dbReference>
<sequence length="85" mass="9673">MSEEKRRYKIKIAGKVYTIIGKAQPEHMEAVAKIVDQQLSEVKELMPSLSSEQAAILLAINAVSDQLYKQKELTKLLEKENKDDQ</sequence>
<dbReference type="Gene3D" id="6.10.250.790">
    <property type="match status" value="1"/>
</dbReference>
<comment type="subcellular location">
    <subcellularLocation>
        <location evidence="1">Cytoplasm</location>
    </subcellularLocation>
</comment>
<comment type="function">
    <text evidence="7">Activator of cell division through the inhibition of FtsZ GTPase activity, therefore promoting FtsZ assembly into bundles of protofilaments necessary for the formation of the division Z ring. It is recruited early at mid-cell but it is not essential for cell division.</text>
</comment>
<dbReference type="InterPro" id="IPR036192">
    <property type="entry name" value="Cell_div_ZapA-like_sf"/>
</dbReference>
<evidence type="ECO:0000256" key="8">
    <source>
        <dbReference type="ARBA" id="ARBA00026068"/>
    </source>
</evidence>
<dbReference type="GO" id="GO:0051301">
    <property type="term" value="P:cell division"/>
    <property type="evidence" value="ECO:0007669"/>
    <property type="project" value="UniProtKB-KW"/>
</dbReference>
<protein>
    <recommendedName>
        <fullName evidence="2">Cell division protein ZapA</fullName>
    </recommendedName>
    <alternativeName>
        <fullName evidence="9">Z ring-associated protein ZapA</fullName>
    </alternativeName>
</protein>
<keyword evidence="11" id="KW-1185">Reference proteome</keyword>